<dbReference type="AlphaFoldDB" id="A0A1E7KLD0"/>
<proteinExistence type="predicted"/>
<name>A0A1E7KLD0_9ACTN</name>
<organism evidence="1 2">
    <name type="scientific">Streptomyces oceani</name>
    <dbReference type="NCBI Taxonomy" id="1075402"/>
    <lineage>
        <taxon>Bacteria</taxon>
        <taxon>Bacillati</taxon>
        <taxon>Actinomycetota</taxon>
        <taxon>Actinomycetes</taxon>
        <taxon>Kitasatosporales</taxon>
        <taxon>Streptomycetaceae</taxon>
        <taxon>Streptomyces</taxon>
    </lineage>
</organism>
<evidence type="ECO:0000313" key="1">
    <source>
        <dbReference type="EMBL" id="OEV04755.1"/>
    </source>
</evidence>
<dbReference type="RefSeq" id="WP_070195471.1">
    <property type="nucleotide sequence ID" value="NZ_LJGU01000112.1"/>
</dbReference>
<dbReference type="Proteomes" id="UP000176101">
    <property type="component" value="Unassembled WGS sequence"/>
</dbReference>
<dbReference type="OrthoDB" id="4309276at2"/>
<reference evidence="1 2" key="1">
    <citation type="journal article" date="2016" name="Front. Microbiol.">
        <title>Comparative Genomics Analysis of Streptomyces Species Reveals Their Adaptation to the Marine Environment and Their Diversity at the Genomic Level.</title>
        <authorList>
            <person name="Tian X."/>
            <person name="Zhang Z."/>
            <person name="Yang T."/>
            <person name="Chen M."/>
            <person name="Li J."/>
            <person name="Chen F."/>
            <person name="Yang J."/>
            <person name="Li W."/>
            <person name="Zhang B."/>
            <person name="Zhang Z."/>
            <person name="Wu J."/>
            <person name="Zhang C."/>
            <person name="Long L."/>
            <person name="Xiao J."/>
        </authorList>
    </citation>
    <scope>NUCLEOTIDE SEQUENCE [LARGE SCALE GENOMIC DNA]</scope>
    <source>
        <strain evidence="1 2">SCSIO 02100</strain>
    </source>
</reference>
<protein>
    <submittedName>
        <fullName evidence="1">Uncharacterized protein</fullName>
    </submittedName>
</protein>
<evidence type="ECO:0000313" key="2">
    <source>
        <dbReference type="Proteomes" id="UP000176101"/>
    </source>
</evidence>
<keyword evidence="2" id="KW-1185">Reference proteome</keyword>
<sequence>MTGISYQELDALSGEVLPGKTLLSLVTFNVDNSRHTYNFPEGDGKGGDGGGTTVAYACQSERVHGTPGALGSLGLGSNNPSSGITCVPGTVTSH</sequence>
<accession>A0A1E7KLD0</accession>
<comment type="caution">
    <text evidence="1">The sequence shown here is derived from an EMBL/GenBank/DDBJ whole genome shotgun (WGS) entry which is preliminary data.</text>
</comment>
<dbReference type="EMBL" id="LJGU01000112">
    <property type="protein sequence ID" value="OEV04755.1"/>
    <property type="molecule type" value="Genomic_DNA"/>
</dbReference>
<gene>
    <name evidence="1" type="ORF">AN216_05585</name>
</gene>